<dbReference type="Gene3D" id="3.30.1600.10">
    <property type="entry name" value="SIR2/SIRT2 'Small Domain"/>
    <property type="match status" value="1"/>
</dbReference>
<dbReference type="GO" id="GO:0017136">
    <property type="term" value="F:histone deacetylase activity, NAD-dependent"/>
    <property type="evidence" value="ECO:0007669"/>
    <property type="project" value="InterPro"/>
</dbReference>
<organism evidence="13 14">
    <name type="scientific">Pichia californica</name>
    <dbReference type="NCBI Taxonomy" id="460514"/>
    <lineage>
        <taxon>Eukaryota</taxon>
        <taxon>Fungi</taxon>
        <taxon>Dikarya</taxon>
        <taxon>Ascomycota</taxon>
        <taxon>Saccharomycotina</taxon>
        <taxon>Pichiomycetes</taxon>
        <taxon>Pichiales</taxon>
        <taxon>Pichiaceae</taxon>
        <taxon>Pichia</taxon>
    </lineage>
</organism>
<evidence type="ECO:0000256" key="2">
    <source>
        <dbReference type="ARBA" id="ARBA00022679"/>
    </source>
</evidence>
<keyword evidence="3 6" id="KW-0479">Metal-binding</keyword>
<feature type="binding site" evidence="8">
    <location>
        <begin position="234"/>
        <end position="236"/>
    </location>
    <ligand>
        <name>NAD(+)</name>
        <dbReference type="ChEBI" id="CHEBI:57540"/>
    </ligand>
</feature>
<feature type="binding site" evidence="9 10">
    <location>
        <position position="172"/>
    </location>
    <ligand>
        <name>Zn(2+)</name>
        <dbReference type="ChEBI" id="CHEBI:29105"/>
    </ligand>
</feature>
<dbReference type="SUPFAM" id="SSF52467">
    <property type="entry name" value="DHS-like NAD/FAD-binding domain"/>
    <property type="match status" value="1"/>
</dbReference>
<feature type="binding site" evidence="8">
    <location>
        <begin position="35"/>
        <end position="39"/>
    </location>
    <ligand>
        <name>NAD(+)</name>
        <dbReference type="ChEBI" id="CHEBI:57540"/>
    </ligand>
</feature>
<feature type="active site" description="Proton acceptor" evidence="7 10">
    <location>
        <position position="137"/>
    </location>
</feature>
<evidence type="ECO:0000313" key="13">
    <source>
        <dbReference type="EMBL" id="KAG0688962.1"/>
    </source>
</evidence>
<dbReference type="Pfam" id="PF02146">
    <property type="entry name" value="SIR2"/>
    <property type="match status" value="1"/>
</dbReference>
<evidence type="ECO:0000256" key="7">
    <source>
        <dbReference type="PIRSR" id="PIRSR037938-1"/>
    </source>
</evidence>
<protein>
    <recommendedName>
        <fullName evidence="6">NAD-dependent protein deacetylase</fullName>
        <ecNumber evidence="6">2.3.1.286</ecNumber>
    </recommendedName>
</protein>
<dbReference type="InterPro" id="IPR017328">
    <property type="entry name" value="Sirtuin_class_I"/>
</dbReference>
<feature type="binding site" evidence="8">
    <location>
        <begin position="210"/>
        <end position="211"/>
    </location>
    <ligand>
        <name>NAD(+)</name>
        <dbReference type="ChEBI" id="CHEBI:57540"/>
    </ligand>
</feature>
<reference evidence="13" key="1">
    <citation type="submission" date="2020-11" db="EMBL/GenBank/DDBJ databases">
        <title>Kefir isolates.</title>
        <authorList>
            <person name="Marcisauskas S."/>
            <person name="Kim Y."/>
            <person name="Blasche S."/>
        </authorList>
    </citation>
    <scope>NUCLEOTIDE SEQUENCE</scope>
    <source>
        <strain evidence="13">Olga-1</strain>
    </source>
</reference>
<keyword evidence="2 6" id="KW-0808">Transferase</keyword>
<feature type="binding site" evidence="8">
    <location>
        <begin position="117"/>
        <end position="120"/>
    </location>
    <ligand>
        <name>NAD(+)</name>
        <dbReference type="ChEBI" id="CHEBI:57540"/>
    </ligand>
</feature>
<comment type="catalytic activity">
    <reaction evidence="6">
        <text>N(6)-acetyl-L-lysyl-[protein] + NAD(+) + H2O = 2''-O-acetyl-ADP-D-ribose + nicotinamide + L-lysyl-[protein]</text>
        <dbReference type="Rhea" id="RHEA:43636"/>
        <dbReference type="Rhea" id="RHEA-COMP:9752"/>
        <dbReference type="Rhea" id="RHEA-COMP:10731"/>
        <dbReference type="ChEBI" id="CHEBI:15377"/>
        <dbReference type="ChEBI" id="CHEBI:17154"/>
        <dbReference type="ChEBI" id="CHEBI:29969"/>
        <dbReference type="ChEBI" id="CHEBI:57540"/>
        <dbReference type="ChEBI" id="CHEBI:61930"/>
        <dbReference type="ChEBI" id="CHEBI:83767"/>
        <dbReference type="EC" id="2.3.1.286"/>
    </reaction>
</comment>
<dbReference type="Proteomes" id="UP000697127">
    <property type="component" value="Unassembled WGS sequence"/>
</dbReference>
<evidence type="ECO:0000256" key="1">
    <source>
        <dbReference type="ARBA" id="ARBA00006924"/>
    </source>
</evidence>
<feature type="compositionally biased region" description="Acidic residues" evidence="11">
    <location>
        <begin position="305"/>
        <end position="318"/>
    </location>
</feature>
<dbReference type="InterPro" id="IPR029035">
    <property type="entry name" value="DHS-like_NAD/FAD-binding_dom"/>
</dbReference>
<dbReference type="InterPro" id="IPR026590">
    <property type="entry name" value="Ssirtuin_cat_dom"/>
</dbReference>
<dbReference type="PANTHER" id="PTHR11085:SF6">
    <property type="entry name" value="NAD-DEPENDENT PROTEIN DEACETYLASE SIRTUIN-2"/>
    <property type="match status" value="1"/>
</dbReference>
<dbReference type="GO" id="GO:0005634">
    <property type="term" value="C:nucleus"/>
    <property type="evidence" value="ECO:0007669"/>
    <property type="project" value="TreeGrafter"/>
</dbReference>
<keyword evidence="4 6" id="KW-0862">Zinc</keyword>
<evidence type="ECO:0000256" key="4">
    <source>
        <dbReference type="ARBA" id="ARBA00022833"/>
    </source>
</evidence>
<evidence type="ECO:0000256" key="10">
    <source>
        <dbReference type="PROSITE-ProRule" id="PRU00236"/>
    </source>
</evidence>
<keyword evidence="5 6" id="KW-0520">NAD</keyword>
<dbReference type="PROSITE" id="PS50305">
    <property type="entry name" value="SIRTUIN"/>
    <property type="match status" value="1"/>
</dbReference>
<evidence type="ECO:0000256" key="6">
    <source>
        <dbReference type="PIRNR" id="PIRNR037938"/>
    </source>
</evidence>
<comment type="cofactor">
    <cofactor evidence="9">
        <name>Zn(2+)</name>
        <dbReference type="ChEBI" id="CHEBI:29105"/>
    </cofactor>
    <text evidence="9">Binds 1 zinc ion per subunit.</text>
</comment>
<feature type="binding site" evidence="9 10">
    <location>
        <position position="169"/>
    </location>
    <ligand>
        <name>Zn(2+)</name>
        <dbReference type="ChEBI" id="CHEBI:29105"/>
    </ligand>
</feature>
<dbReference type="GO" id="GO:0008270">
    <property type="term" value="F:zinc ion binding"/>
    <property type="evidence" value="ECO:0007669"/>
    <property type="project" value="UniProtKB-UniRule"/>
</dbReference>
<evidence type="ECO:0000256" key="3">
    <source>
        <dbReference type="ARBA" id="ARBA00022723"/>
    </source>
</evidence>
<feature type="region of interest" description="Disordered" evidence="11">
    <location>
        <begin position="305"/>
        <end position="330"/>
    </location>
</feature>
<dbReference type="CDD" id="cd01408">
    <property type="entry name" value="SIRT1"/>
    <property type="match status" value="1"/>
</dbReference>
<gene>
    <name evidence="13" type="primary">HST2</name>
    <name evidence="13" type="ORF">C6P40_000300</name>
</gene>
<feature type="binding site" evidence="9 10">
    <location>
        <position position="148"/>
    </location>
    <ligand>
        <name>Zn(2+)</name>
        <dbReference type="ChEBI" id="CHEBI:29105"/>
    </ligand>
</feature>
<dbReference type="PIRSF" id="PIRSF037938">
    <property type="entry name" value="SIR2_euk"/>
    <property type="match status" value="1"/>
</dbReference>
<dbReference type="InterPro" id="IPR026591">
    <property type="entry name" value="Sirtuin_cat_small_dom_sf"/>
</dbReference>
<dbReference type="AlphaFoldDB" id="A0A9P6WL01"/>
<sequence>MRKKEVKMDIQAKKLDTIVSFLQKKNAKIAFFVGAGISTNCGIPDFRSPETGLYSNLKKLNLPYPEAVFDIEYFRKKPKAFYTLADELFPGKFVPSKFHYFIKLCDDKGLLKRCYTQNIDTLERIAGVSDDKVLEAHGSFSANHCIDCNNEMIKETLREYMDKNEIPTCSRCKGYVKPDIVFFGESLPEKMWEYWEEDIDDVDLAIVAGTSLAVYPFASLPSEVSNKCKRILINREVCGDFESNPRKTDIILQNDCDSIAELLCEKLGWTKELEKLLEAGTLKIHSKKKFKSETATELSKEIAEEIAPDLEEEEQEEVEDKKMESRKKEDVDLDALTEGVHNIKIT</sequence>
<comment type="caution">
    <text evidence="13">The sequence shown here is derived from an EMBL/GenBank/DDBJ whole genome shotgun (WGS) entry which is preliminary data.</text>
</comment>
<evidence type="ECO:0000256" key="8">
    <source>
        <dbReference type="PIRSR" id="PIRSR037938-2"/>
    </source>
</evidence>
<evidence type="ECO:0000256" key="9">
    <source>
        <dbReference type="PIRSR" id="PIRSR037938-3"/>
    </source>
</evidence>
<evidence type="ECO:0000259" key="12">
    <source>
        <dbReference type="PROSITE" id="PS50305"/>
    </source>
</evidence>
<keyword evidence="14" id="KW-1185">Reference proteome</keyword>
<feature type="binding site" evidence="8">
    <location>
        <begin position="45"/>
        <end position="47"/>
    </location>
    <ligand>
        <name>NAD(+)</name>
        <dbReference type="ChEBI" id="CHEBI:57540"/>
    </ligand>
</feature>
<feature type="domain" description="Deacetylase sirtuin-type" evidence="12">
    <location>
        <begin position="8"/>
        <end position="270"/>
    </location>
</feature>
<dbReference type="GO" id="GO:0070403">
    <property type="term" value="F:NAD+ binding"/>
    <property type="evidence" value="ECO:0007669"/>
    <property type="project" value="UniProtKB-UniRule"/>
</dbReference>
<comment type="similarity">
    <text evidence="1 6">Belongs to the sirtuin family. Class I subfamily.</text>
</comment>
<dbReference type="Gene3D" id="3.40.50.1220">
    <property type="entry name" value="TPP-binding domain"/>
    <property type="match status" value="1"/>
</dbReference>
<feature type="binding site" evidence="9 10">
    <location>
        <position position="145"/>
    </location>
    <ligand>
        <name>Zn(2+)</name>
        <dbReference type="ChEBI" id="CHEBI:29105"/>
    </ligand>
</feature>
<dbReference type="InterPro" id="IPR003000">
    <property type="entry name" value="Sirtuin"/>
</dbReference>
<dbReference type="EC" id="2.3.1.286" evidence="6"/>
<dbReference type="EMBL" id="PUHW01000110">
    <property type="protein sequence ID" value="KAG0688962.1"/>
    <property type="molecule type" value="Genomic_DNA"/>
</dbReference>
<feature type="compositionally biased region" description="Basic and acidic residues" evidence="11">
    <location>
        <begin position="319"/>
        <end position="330"/>
    </location>
</feature>
<feature type="binding site" evidence="8">
    <location>
        <position position="256"/>
    </location>
    <ligand>
        <name>NAD(+)</name>
        <dbReference type="ChEBI" id="CHEBI:57540"/>
    </ligand>
</feature>
<name>A0A9P6WL01_9ASCO</name>
<proteinExistence type="inferred from homology"/>
<accession>A0A9P6WL01</accession>
<dbReference type="PANTHER" id="PTHR11085">
    <property type="entry name" value="NAD-DEPENDENT PROTEIN DEACYLASE SIRTUIN-5, MITOCHONDRIAL-RELATED"/>
    <property type="match status" value="1"/>
</dbReference>
<dbReference type="InterPro" id="IPR050134">
    <property type="entry name" value="NAD-dep_sirtuin_deacylases"/>
</dbReference>
<evidence type="ECO:0000313" key="14">
    <source>
        <dbReference type="Proteomes" id="UP000697127"/>
    </source>
</evidence>
<evidence type="ECO:0000256" key="11">
    <source>
        <dbReference type="SAM" id="MobiDB-lite"/>
    </source>
</evidence>
<evidence type="ECO:0000256" key="5">
    <source>
        <dbReference type="ARBA" id="ARBA00023027"/>
    </source>
</evidence>